<evidence type="ECO:0000313" key="1">
    <source>
        <dbReference type="EMBL" id="WCT80045.1"/>
    </source>
</evidence>
<organism evidence="1 2">
    <name type="scientific">Novosphingobium humi</name>
    <dbReference type="NCBI Taxonomy" id="2282397"/>
    <lineage>
        <taxon>Bacteria</taxon>
        <taxon>Pseudomonadati</taxon>
        <taxon>Pseudomonadota</taxon>
        <taxon>Alphaproteobacteria</taxon>
        <taxon>Sphingomonadales</taxon>
        <taxon>Sphingomonadaceae</taxon>
        <taxon>Novosphingobium</taxon>
    </lineage>
</organism>
<dbReference type="RefSeq" id="WP_273620317.1">
    <property type="nucleotide sequence ID" value="NZ_CP117418.1"/>
</dbReference>
<dbReference type="EMBL" id="CP117418">
    <property type="protein sequence ID" value="WCT80045.1"/>
    <property type="molecule type" value="Genomic_DNA"/>
</dbReference>
<geneLocation type="plasmid" evidence="1 2">
    <name>unnamed1</name>
</geneLocation>
<reference evidence="1 2" key="1">
    <citation type="submission" date="2023-02" db="EMBL/GenBank/DDBJ databases">
        <title>Genome sequence of Novosphingobium humi KACC 19094.</title>
        <authorList>
            <person name="Kim S."/>
            <person name="Heo J."/>
            <person name="Kwon S.-W."/>
        </authorList>
    </citation>
    <scope>NUCLEOTIDE SEQUENCE [LARGE SCALE GENOMIC DNA]</scope>
    <source>
        <strain evidence="1 2">KACC 19094</strain>
        <plasmid evidence="1 2">unnamed1</plasmid>
    </source>
</reference>
<keyword evidence="2" id="KW-1185">Reference proteome</keyword>
<accession>A0ABY7U3H5</accession>
<proteinExistence type="predicted"/>
<keyword evidence="1" id="KW-0614">Plasmid</keyword>
<dbReference type="Proteomes" id="UP001218231">
    <property type="component" value="Plasmid unnamed1"/>
</dbReference>
<gene>
    <name evidence="1" type="ORF">PQ457_18475</name>
</gene>
<protein>
    <recommendedName>
        <fullName evidence="3">Hemerythrin HHE cation binding domain-containing protein</fullName>
    </recommendedName>
</protein>
<name>A0ABY7U3H5_9SPHN</name>
<evidence type="ECO:0008006" key="3">
    <source>
        <dbReference type="Google" id="ProtNLM"/>
    </source>
</evidence>
<evidence type="ECO:0000313" key="2">
    <source>
        <dbReference type="Proteomes" id="UP001218231"/>
    </source>
</evidence>
<sequence length="79" mass="8900">MPIEATDLERRVLAHERILQALIRHLAEGDPNIFARLKNTFGTGHDLGEHDHDHVSTNQYGDQFIRSIEAAVARGSDVR</sequence>